<name>A0A8T0E7S9_ARGBR</name>
<sequence length="209" mass="23479">MANKGDYSTTPEVCELHFKEEDIIRNMEHFHEEIGCILKAPLKYPRLKPDAAPVYVKDYLQPTISQARETPEDKEMRLEDTAVRKAIAESKIGKSNYDKKVNFKSIPQFMNCLKYQNLNPFRLKPAYLLPQENPEEQHATPTCVKITPASQPAKIQTKETVSQPDLKPALRQSRTALATTSGTTESQNSSEESSTSLESCSETTGDEGN</sequence>
<feature type="compositionally biased region" description="Polar residues" evidence="1">
    <location>
        <begin position="148"/>
        <end position="163"/>
    </location>
</feature>
<evidence type="ECO:0000313" key="3">
    <source>
        <dbReference type="Proteomes" id="UP000807504"/>
    </source>
</evidence>
<dbReference type="Proteomes" id="UP000807504">
    <property type="component" value="Unassembled WGS sequence"/>
</dbReference>
<evidence type="ECO:0000256" key="1">
    <source>
        <dbReference type="SAM" id="MobiDB-lite"/>
    </source>
</evidence>
<protein>
    <submittedName>
        <fullName evidence="2">Uncharacterized protein</fullName>
    </submittedName>
</protein>
<feature type="region of interest" description="Disordered" evidence="1">
    <location>
        <begin position="148"/>
        <end position="209"/>
    </location>
</feature>
<feature type="compositionally biased region" description="Low complexity" evidence="1">
    <location>
        <begin position="179"/>
        <end position="203"/>
    </location>
</feature>
<comment type="caution">
    <text evidence="2">The sequence shown here is derived from an EMBL/GenBank/DDBJ whole genome shotgun (WGS) entry which is preliminary data.</text>
</comment>
<reference evidence="2" key="1">
    <citation type="journal article" date="2020" name="bioRxiv">
        <title>Chromosome-level reference genome of the European wasp spider Argiope bruennichi: a resource for studies on range expansion and evolutionary adaptation.</title>
        <authorList>
            <person name="Sheffer M.M."/>
            <person name="Hoppe A."/>
            <person name="Krehenwinkel H."/>
            <person name="Uhl G."/>
            <person name="Kuss A.W."/>
            <person name="Jensen L."/>
            <person name="Jensen C."/>
            <person name="Gillespie R.G."/>
            <person name="Hoff K.J."/>
            <person name="Prost S."/>
        </authorList>
    </citation>
    <scope>NUCLEOTIDE SEQUENCE</scope>
</reference>
<proteinExistence type="predicted"/>
<dbReference type="AlphaFoldDB" id="A0A8T0E7S9"/>
<dbReference type="EMBL" id="JABXBU010002231">
    <property type="protein sequence ID" value="KAF8765264.1"/>
    <property type="molecule type" value="Genomic_DNA"/>
</dbReference>
<organism evidence="2 3">
    <name type="scientific">Argiope bruennichi</name>
    <name type="common">Wasp spider</name>
    <name type="synonym">Aranea bruennichi</name>
    <dbReference type="NCBI Taxonomy" id="94029"/>
    <lineage>
        <taxon>Eukaryota</taxon>
        <taxon>Metazoa</taxon>
        <taxon>Ecdysozoa</taxon>
        <taxon>Arthropoda</taxon>
        <taxon>Chelicerata</taxon>
        <taxon>Arachnida</taxon>
        <taxon>Araneae</taxon>
        <taxon>Araneomorphae</taxon>
        <taxon>Entelegynae</taxon>
        <taxon>Araneoidea</taxon>
        <taxon>Araneidae</taxon>
        <taxon>Argiope</taxon>
    </lineage>
</organism>
<reference evidence="2" key="2">
    <citation type="submission" date="2020-06" db="EMBL/GenBank/DDBJ databases">
        <authorList>
            <person name="Sheffer M."/>
        </authorList>
    </citation>
    <scope>NUCLEOTIDE SEQUENCE</scope>
</reference>
<accession>A0A8T0E7S9</accession>
<gene>
    <name evidence="2" type="ORF">HNY73_023245</name>
</gene>
<keyword evidence="3" id="KW-1185">Reference proteome</keyword>
<evidence type="ECO:0000313" key="2">
    <source>
        <dbReference type="EMBL" id="KAF8765264.1"/>
    </source>
</evidence>